<evidence type="ECO:0000256" key="2">
    <source>
        <dbReference type="SAM" id="MobiDB-lite"/>
    </source>
</evidence>
<dbReference type="PROSITE" id="PS50803">
    <property type="entry name" value="OAR"/>
    <property type="match status" value="1"/>
</dbReference>
<reference evidence="4" key="1">
    <citation type="journal article" date="2021" name="Mol. Ecol. Resour.">
        <title>Phylogenomic analyses of the genus Drosophila reveals genomic signals of climate adaptation.</title>
        <authorList>
            <person name="Li F."/>
            <person name="Rane R.V."/>
            <person name="Luria V."/>
            <person name="Xiong Z."/>
            <person name="Chen J."/>
            <person name="Li Z."/>
            <person name="Catullo R.A."/>
            <person name="Griffin P.C."/>
            <person name="Schiffer M."/>
            <person name="Pearce S."/>
            <person name="Lee S.F."/>
            <person name="McElroy K."/>
            <person name="Stocker A."/>
            <person name="Shirriffs J."/>
            <person name="Cockerell F."/>
            <person name="Coppin C."/>
            <person name="Sgro C.M."/>
            <person name="Karger A."/>
            <person name="Cain J.W."/>
            <person name="Weber J.A."/>
            <person name="Santpere G."/>
            <person name="Kirschner M.W."/>
            <person name="Hoffmann A.A."/>
            <person name="Oakeshott J.G."/>
            <person name="Zhang G."/>
        </authorList>
    </citation>
    <scope>NUCLEOTIDE SEQUENCE</scope>
    <source>
        <strain evidence="4">BGI-SZ-2011g</strain>
    </source>
</reference>
<dbReference type="EMBL" id="JAJJHW010000095">
    <property type="protein sequence ID" value="KAH8387381.1"/>
    <property type="molecule type" value="Genomic_DNA"/>
</dbReference>
<comment type="subcellular location">
    <subcellularLocation>
        <location evidence="1">Nucleus</location>
    </subcellularLocation>
</comment>
<evidence type="ECO:0000256" key="1">
    <source>
        <dbReference type="ARBA" id="ARBA00004123"/>
    </source>
</evidence>
<evidence type="ECO:0000313" key="4">
    <source>
        <dbReference type="EMBL" id="KAH8387381.1"/>
    </source>
</evidence>
<feature type="non-terminal residue" evidence="4">
    <location>
        <position position="98"/>
    </location>
</feature>
<feature type="domain" description="OAR" evidence="3">
    <location>
        <begin position="11"/>
        <end position="24"/>
    </location>
</feature>
<dbReference type="AlphaFoldDB" id="A0AAD4KCD5"/>
<proteinExistence type="predicted"/>
<dbReference type="Proteomes" id="UP001200034">
    <property type="component" value="Unassembled WGS sequence"/>
</dbReference>
<gene>
    <name evidence="4" type="ORF">KR093_006720</name>
</gene>
<name>A0AAD4KCD5_9MUSC</name>
<accession>A0AAD4KCD5</accession>
<feature type="non-terminal residue" evidence="4">
    <location>
        <position position="1"/>
    </location>
</feature>
<sequence>NNLSLSCCRNNSIACLRAKAQEHQARLLNNGGLFLQVRSFAQAQAQAQAQVQAQAQAQAQAQVHAQCDVLKEERNNNNNNNGTQQLLAASNPVKMELT</sequence>
<dbReference type="GO" id="GO:0005634">
    <property type="term" value="C:nucleus"/>
    <property type="evidence" value="ECO:0007669"/>
    <property type="project" value="UniProtKB-SubCell"/>
</dbReference>
<keyword evidence="5" id="KW-1185">Reference proteome</keyword>
<dbReference type="Pfam" id="PF03826">
    <property type="entry name" value="OAR"/>
    <property type="match status" value="1"/>
</dbReference>
<evidence type="ECO:0000313" key="5">
    <source>
        <dbReference type="Proteomes" id="UP001200034"/>
    </source>
</evidence>
<comment type="caution">
    <text evidence="4">The sequence shown here is derived from an EMBL/GenBank/DDBJ whole genome shotgun (WGS) entry which is preliminary data.</text>
</comment>
<evidence type="ECO:0000259" key="3">
    <source>
        <dbReference type="PROSITE" id="PS50803"/>
    </source>
</evidence>
<protein>
    <recommendedName>
        <fullName evidence="3">OAR domain-containing protein</fullName>
    </recommendedName>
</protein>
<organism evidence="4 5">
    <name type="scientific">Drosophila rubida</name>
    <dbReference type="NCBI Taxonomy" id="30044"/>
    <lineage>
        <taxon>Eukaryota</taxon>
        <taxon>Metazoa</taxon>
        <taxon>Ecdysozoa</taxon>
        <taxon>Arthropoda</taxon>
        <taxon>Hexapoda</taxon>
        <taxon>Insecta</taxon>
        <taxon>Pterygota</taxon>
        <taxon>Neoptera</taxon>
        <taxon>Endopterygota</taxon>
        <taxon>Diptera</taxon>
        <taxon>Brachycera</taxon>
        <taxon>Muscomorpha</taxon>
        <taxon>Ephydroidea</taxon>
        <taxon>Drosophilidae</taxon>
        <taxon>Drosophila</taxon>
    </lineage>
</organism>
<dbReference type="InterPro" id="IPR003654">
    <property type="entry name" value="OAR_dom"/>
</dbReference>
<feature type="region of interest" description="Disordered" evidence="2">
    <location>
        <begin position="73"/>
        <end position="98"/>
    </location>
</feature>